<dbReference type="PROSITE" id="PS50144">
    <property type="entry name" value="MATH"/>
    <property type="match status" value="1"/>
</dbReference>
<dbReference type="Proteomes" id="UP000230233">
    <property type="component" value="Chromosome II"/>
</dbReference>
<dbReference type="PANTHER" id="PTHR22743:SF165">
    <property type="entry name" value="BTB AND MATH DOMAIN CONTAINING-RELATED"/>
    <property type="match status" value="1"/>
</dbReference>
<dbReference type="SMART" id="SM00061">
    <property type="entry name" value="MATH"/>
    <property type="match status" value="1"/>
</dbReference>
<evidence type="ECO:0000259" key="3">
    <source>
        <dbReference type="PROSITE" id="PS50144"/>
    </source>
</evidence>
<dbReference type="InterPro" id="IPR000210">
    <property type="entry name" value="BTB/POZ_dom"/>
</dbReference>
<dbReference type="Pfam" id="PF00917">
    <property type="entry name" value="MATH"/>
    <property type="match status" value="1"/>
</dbReference>
<evidence type="ECO:0000313" key="4">
    <source>
        <dbReference type="EMBL" id="PIC47941.1"/>
    </source>
</evidence>
<dbReference type="SUPFAM" id="SSF49599">
    <property type="entry name" value="TRAF domain-like"/>
    <property type="match status" value="1"/>
</dbReference>
<evidence type="ECO:0008006" key="6">
    <source>
        <dbReference type="Google" id="ProtNLM"/>
    </source>
</evidence>
<dbReference type="PANTHER" id="PTHR22743">
    <property type="entry name" value="MEPRIN/TRAF-LIKE MATH FAMILY-C.ELEGANS"/>
    <property type="match status" value="1"/>
</dbReference>
<dbReference type="PROSITE" id="PS50097">
    <property type="entry name" value="BTB"/>
    <property type="match status" value="1"/>
</dbReference>
<organism evidence="4 5">
    <name type="scientific">Caenorhabditis nigoni</name>
    <dbReference type="NCBI Taxonomy" id="1611254"/>
    <lineage>
        <taxon>Eukaryota</taxon>
        <taxon>Metazoa</taxon>
        <taxon>Ecdysozoa</taxon>
        <taxon>Nematoda</taxon>
        <taxon>Chromadorea</taxon>
        <taxon>Rhabditida</taxon>
        <taxon>Rhabditina</taxon>
        <taxon>Rhabditomorpha</taxon>
        <taxon>Rhabditoidea</taxon>
        <taxon>Rhabditidae</taxon>
        <taxon>Peloderinae</taxon>
        <taxon>Caenorhabditis</taxon>
    </lineage>
</organism>
<name>A0A2G5V8F5_9PELO</name>
<accession>A0A2G5V8F5</accession>
<evidence type="ECO:0000313" key="5">
    <source>
        <dbReference type="Proteomes" id="UP000230233"/>
    </source>
</evidence>
<reference evidence="5" key="1">
    <citation type="submission" date="2017-10" db="EMBL/GenBank/DDBJ databases">
        <title>Rapid genome shrinkage in a self-fertile nematode reveals novel sperm competition proteins.</title>
        <authorList>
            <person name="Yin D."/>
            <person name="Schwarz E.M."/>
            <person name="Thomas C.G."/>
            <person name="Felde R.L."/>
            <person name="Korf I.F."/>
            <person name="Cutter A.D."/>
            <person name="Schartner C.M."/>
            <person name="Ralston E.J."/>
            <person name="Meyer B.J."/>
            <person name="Haag E.S."/>
        </authorList>
    </citation>
    <scope>NUCLEOTIDE SEQUENCE [LARGE SCALE GENOMIC DNA]</scope>
    <source>
        <strain evidence="5">JU1422</strain>
    </source>
</reference>
<keyword evidence="5" id="KW-1185">Reference proteome</keyword>
<dbReference type="OrthoDB" id="5814172at2759"/>
<dbReference type="InterPro" id="IPR011333">
    <property type="entry name" value="SKP1/BTB/POZ_sf"/>
</dbReference>
<dbReference type="InterPro" id="IPR002083">
    <property type="entry name" value="MATH/TRAF_dom"/>
</dbReference>
<dbReference type="Gene3D" id="2.60.210.10">
    <property type="entry name" value="Apoptosis, Tumor Necrosis Factor Receptor Associated Protein 2, Chain A"/>
    <property type="match status" value="1"/>
</dbReference>
<sequence length="377" mass="43961">MENFFEKYLELSDKMTDTDTEKFRSELLEKIQSLEAKQNENVEKILGKLESLEKTTDVNNNSIELKKPENNFSGKGFILTHIFKNVSKIEENKNYDSDTEEYFNVPWKFSITKEDKRIGFLLFCEKPKISENWFIDTEYELKFRNPSGRSVEIRKFERRFENSVDGGWGSKECMEWDQLEKEFIFDDSLIVEVCVKIKKMEGTYQKTSKRCFSEPKFSDAVLISGDQKFYVPKLFLASQSTYFDALFHGQFQESKMTEITLTDIDSDDFQNFLELLHGESAIDEDTVEGILLLADMYDSKTATERCEDFLLNFSKKTMKKKLEMSTRYNLEKLKKNCMDSVKTVNDVKAVLFSDRLQIDPEIVAALLDKCLLINGAV</sequence>
<dbReference type="CDD" id="cd18186">
    <property type="entry name" value="BTB_POZ_ZBTB_KLHL-like"/>
    <property type="match status" value="1"/>
</dbReference>
<gene>
    <name evidence="4" type="primary">Cnig_chr_II.g7107</name>
    <name evidence="4" type="ORF">B9Z55_007107</name>
</gene>
<evidence type="ECO:0000256" key="1">
    <source>
        <dbReference type="SAM" id="Coils"/>
    </source>
</evidence>
<dbReference type="SUPFAM" id="SSF54695">
    <property type="entry name" value="POZ domain"/>
    <property type="match status" value="1"/>
</dbReference>
<feature type="coiled-coil region" evidence="1">
    <location>
        <begin position="24"/>
        <end position="55"/>
    </location>
</feature>
<feature type="domain" description="MATH" evidence="3">
    <location>
        <begin position="76"/>
        <end position="195"/>
    </location>
</feature>
<evidence type="ECO:0000259" key="2">
    <source>
        <dbReference type="PROSITE" id="PS50097"/>
    </source>
</evidence>
<proteinExistence type="predicted"/>
<comment type="caution">
    <text evidence="4">The sequence shown here is derived from an EMBL/GenBank/DDBJ whole genome shotgun (WGS) entry which is preliminary data.</text>
</comment>
<keyword evidence="1" id="KW-0175">Coiled coil</keyword>
<dbReference type="Gene3D" id="3.30.710.10">
    <property type="entry name" value="Potassium Channel Kv1.1, Chain A"/>
    <property type="match status" value="1"/>
</dbReference>
<dbReference type="EMBL" id="PDUG01000002">
    <property type="protein sequence ID" value="PIC47941.1"/>
    <property type="molecule type" value="Genomic_DNA"/>
</dbReference>
<dbReference type="CDD" id="cd00121">
    <property type="entry name" value="MATH"/>
    <property type="match status" value="1"/>
</dbReference>
<dbReference type="InterPro" id="IPR052664">
    <property type="entry name" value="BTB-MATH_domain_protein"/>
</dbReference>
<dbReference type="InterPro" id="IPR008974">
    <property type="entry name" value="TRAF-like"/>
</dbReference>
<protein>
    <recommendedName>
        <fullName evidence="6">BTB domain-containing protein</fullName>
    </recommendedName>
</protein>
<dbReference type="SMART" id="SM00225">
    <property type="entry name" value="BTB"/>
    <property type="match status" value="1"/>
</dbReference>
<dbReference type="Pfam" id="PF00651">
    <property type="entry name" value="BTB"/>
    <property type="match status" value="1"/>
</dbReference>
<dbReference type="AlphaFoldDB" id="A0A2G5V8F5"/>
<feature type="domain" description="BTB" evidence="2">
    <location>
        <begin position="218"/>
        <end position="277"/>
    </location>
</feature>